<protein>
    <submittedName>
        <fullName evidence="2">ABC-type uncharacterized transport system, substrate-binding protein</fullName>
    </submittedName>
</protein>
<keyword evidence="3" id="KW-1185">Reference proteome</keyword>
<evidence type="ECO:0000313" key="3">
    <source>
        <dbReference type="Proteomes" id="UP000190135"/>
    </source>
</evidence>
<dbReference type="AlphaFoldDB" id="A0A1T4PNP6"/>
<keyword evidence="1" id="KW-0732">Signal</keyword>
<dbReference type="Pfam" id="PF06226">
    <property type="entry name" value="DUF1007"/>
    <property type="match status" value="1"/>
</dbReference>
<feature type="signal peptide" evidence="1">
    <location>
        <begin position="1"/>
        <end position="26"/>
    </location>
</feature>
<dbReference type="InterPro" id="IPR018247">
    <property type="entry name" value="EF_Hand_1_Ca_BS"/>
</dbReference>
<reference evidence="2 3" key="1">
    <citation type="submission" date="2017-02" db="EMBL/GenBank/DDBJ databases">
        <authorList>
            <person name="Peterson S.W."/>
        </authorList>
    </citation>
    <scope>NUCLEOTIDE SEQUENCE [LARGE SCALE GENOMIC DNA]</scope>
    <source>
        <strain evidence="2 3">USBA 369</strain>
    </source>
</reference>
<feature type="chain" id="PRO_5013137615" evidence="1">
    <location>
        <begin position="27"/>
        <end position="230"/>
    </location>
</feature>
<name>A0A1T4PNP6_9HYPH</name>
<dbReference type="Proteomes" id="UP000190135">
    <property type="component" value="Unassembled WGS sequence"/>
</dbReference>
<evidence type="ECO:0000313" key="2">
    <source>
        <dbReference type="EMBL" id="SJZ93194.1"/>
    </source>
</evidence>
<dbReference type="PROSITE" id="PS00018">
    <property type="entry name" value="EF_HAND_1"/>
    <property type="match status" value="1"/>
</dbReference>
<accession>A0A1T4PNP6</accession>
<dbReference type="InterPro" id="IPR016537">
    <property type="entry name" value="UCP008159_ABC"/>
</dbReference>
<dbReference type="InterPro" id="IPR010412">
    <property type="entry name" value="DUF1007"/>
</dbReference>
<proteinExistence type="predicted"/>
<dbReference type="EMBL" id="FUXL01000004">
    <property type="protein sequence ID" value="SJZ93194.1"/>
    <property type="molecule type" value="Genomic_DNA"/>
</dbReference>
<evidence type="ECO:0000256" key="1">
    <source>
        <dbReference type="SAM" id="SignalP"/>
    </source>
</evidence>
<dbReference type="STRING" id="1365950.SAMN05428963_10481"/>
<sequence length="230" mass="25228">MAKEMSPFARIAYLATALAASATATAASAHPHVFVDATMEISASADGHLAAVHNIWWMDELFSSSVIPDFDKNANGRLDPSELKAVGAQVKKSIAEWSFYTFVRVNGAPIEMQPPPVLNVSYDQKRGQLLFDFTMKPAKPLDLKKQAVSFSNFDDSYFVAFDFKRGIEDFRLKGIGSRCTKQLDVPTSDEAANAWMQQIAGLGPDAQVPDDGIKFSQVLSTRFELDCTHG</sequence>
<organism evidence="2 3">
    <name type="scientific">Consotaella salsifontis</name>
    <dbReference type="NCBI Taxonomy" id="1365950"/>
    <lineage>
        <taxon>Bacteria</taxon>
        <taxon>Pseudomonadati</taxon>
        <taxon>Pseudomonadota</taxon>
        <taxon>Alphaproteobacteria</taxon>
        <taxon>Hyphomicrobiales</taxon>
        <taxon>Aurantimonadaceae</taxon>
        <taxon>Consotaella</taxon>
    </lineage>
</organism>
<gene>
    <name evidence="2" type="ORF">SAMN05428963_10481</name>
</gene>
<dbReference type="PIRSF" id="PIRSF008159">
    <property type="entry name" value="UCP008159_ABC"/>
    <property type="match status" value="1"/>
</dbReference>